<gene>
    <name evidence="3" type="ordered locus">Terro_0248</name>
</gene>
<dbReference type="STRING" id="926566.Terro_0248"/>
<accession>I3ZBH9</accession>
<dbReference type="EMBL" id="CP003379">
    <property type="protein sequence ID" value="AFL86597.1"/>
    <property type="molecule type" value="Genomic_DNA"/>
</dbReference>
<sequence length="295" mass="31136">MGKRRGLRAFLLPLPDAAARLTGGARICGFRICAGSSAAIRAAKGFMTVDTPTRTKPLAIREDGPLAVNTNSSSTAFADRIQNNRPLAIRLAVAVVVLIVIAGVFAFLSSHRSEAASNALAEAMQTYDAPIATPQQPVPAGTRSFSSVEERAKAANVQFAAVADKYSSTDAGRNALYLQGVTAMQTGQNETAEKLLKKSADSWNHDVSTLAEMALAGLYRGTARESLAVEQYNKVIAKPSTLVPAGLAQLELADMYEANGKQAEAKKIYAQIKDKDPKSASAEIATQKLSGPAAR</sequence>
<keyword evidence="2" id="KW-0472">Membrane</keyword>
<evidence type="ECO:0000256" key="1">
    <source>
        <dbReference type="SAM" id="MobiDB-lite"/>
    </source>
</evidence>
<keyword evidence="2" id="KW-0812">Transmembrane</keyword>
<dbReference type="HOGENOM" id="CLU_070774_0_0_0"/>
<feature type="transmembrane region" description="Helical" evidence="2">
    <location>
        <begin position="87"/>
        <end position="108"/>
    </location>
</feature>
<evidence type="ECO:0000313" key="4">
    <source>
        <dbReference type="Proteomes" id="UP000006056"/>
    </source>
</evidence>
<dbReference type="Proteomes" id="UP000006056">
    <property type="component" value="Chromosome"/>
</dbReference>
<dbReference type="eggNOG" id="COG1729">
    <property type="taxonomic scope" value="Bacteria"/>
</dbReference>
<dbReference type="KEGG" id="trs:Terro_0248"/>
<dbReference type="SUPFAM" id="SSF48452">
    <property type="entry name" value="TPR-like"/>
    <property type="match status" value="1"/>
</dbReference>
<dbReference type="Gene3D" id="1.25.40.10">
    <property type="entry name" value="Tetratricopeptide repeat domain"/>
    <property type="match status" value="1"/>
</dbReference>
<dbReference type="InterPro" id="IPR011990">
    <property type="entry name" value="TPR-like_helical_dom_sf"/>
</dbReference>
<dbReference type="Pfam" id="PF04733">
    <property type="entry name" value="Coatomer_E"/>
    <property type="match status" value="1"/>
</dbReference>
<dbReference type="AlphaFoldDB" id="I3ZBH9"/>
<evidence type="ECO:0000313" key="3">
    <source>
        <dbReference type="EMBL" id="AFL86597.1"/>
    </source>
</evidence>
<evidence type="ECO:0000256" key="2">
    <source>
        <dbReference type="SAM" id="Phobius"/>
    </source>
</evidence>
<reference evidence="3 4" key="1">
    <citation type="submission" date="2012-06" db="EMBL/GenBank/DDBJ databases">
        <title>Complete genome of Terriglobus roseus DSM 18391.</title>
        <authorList>
            <consortium name="US DOE Joint Genome Institute (JGI-PGF)"/>
            <person name="Lucas S."/>
            <person name="Copeland A."/>
            <person name="Lapidus A."/>
            <person name="Glavina del Rio T."/>
            <person name="Dalin E."/>
            <person name="Tice H."/>
            <person name="Bruce D."/>
            <person name="Goodwin L."/>
            <person name="Pitluck S."/>
            <person name="Peters L."/>
            <person name="Mikhailova N."/>
            <person name="Munk A.C.C."/>
            <person name="Kyrpides N."/>
            <person name="Mavromatis K."/>
            <person name="Ivanova N."/>
            <person name="Brettin T."/>
            <person name="Detter J.C."/>
            <person name="Han C."/>
            <person name="Larimer F."/>
            <person name="Land M."/>
            <person name="Hauser L."/>
            <person name="Markowitz V."/>
            <person name="Cheng J.-F."/>
            <person name="Hugenholtz P."/>
            <person name="Woyke T."/>
            <person name="Wu D."/>
            <person name="Brambilla E."/>
            <person name="Klenk H.-P."/>
            <person name="Eisen J.A."/>
        </authorList>
    </citation>
    <scope>NUCLEOTIDE SEQUENCE [LARGE SCALE GENOMIC DNA]</scope>
    <source>
        <strain evidence="4">DSM 18391 / NRRL B-41598 / KBS 63</strain>
    </source>
</reference>
<protein>
    <submittedName>
        <fullName evidence="3">Coatomer epsilon subunit</fullName>
    </submittedName>
</protein>
<keyword evidence="4" id="KW-1185">Reference proteome</keyword>
<organism evidence="3 4">
    <name type="scientific">Terriglobus roseus (strain DSM 18391 / NRRL B-41598 / KBS 63)</name>
    <dbReference type="NCBI Taxonomy" id="926566"/>
    <lineage>
        <taxon>Bacteria</taxon>
        <taxon>Pseudomonadati</taxon>
        <taxon>Acidobacteriota</taxon>
        <taxon>Terriglobia</taxon>
        <taxon>Terriglobales</taxon>
        <taxon>Acidobacteriaceae</taxon>
        <taxon>Terriglobus</taxon>
    </lineage>
</organism>
<proteinExistence type="predicted"/>
<name>I3ZBH9_TERRK</name>
<keyword evidence="2" id="KW-1133">Transmembrane helix</keyword>
<feature type="region of interest" description="Disordered" evidence="1">
    <location>
        <begin position="276"/>
        <end position="295"/>
    </location>
</feature>